<dbReference type="Proteomes" id="UP001196509">
    <property type="component" value="Unassembled WGS sequence"/>
</dbReference>
<evidence type="ECO:0000313" key="7">
    <source>
        <dbReference type="Proteomes" id="UP001196509"/>
    </source>
</evidence>
<protein>
    <submittedName>
        <fullName evidence="6">GFA family protein</fullName>
    </submittedName>
</protein>
<evidence type="ECO:0000256" key="1">
    <source>
        <dbReference type="ARBA" id="ARBA00005495"/>
    </source>
</evidence>
<comment type="caution">
    <text evidence="6">The sequence shown here is derived from an EMBL/GenBank/DDBJ whole genome shotgun (WGS) entry which is preliminary data.</text>
</comment>
<dbReference type="AlphaFoldDB" id="A0AAE2ZL88"/>
<evidence type="ECO:0000259" key="5">
    <source>
        <dbReference type="PROSITE" id="PS51891"/>
    </source>
</evidence>
<name>A0AAE2ZL88_9HYPH</name>
<keyword evidence="7" id="KW-1185">Reference proteome</keyword>
<dbReference type="GO" id="GO:0046872">
    <property type="term" value="F:metal ion binding"/>
    <property type="evidence" value="ECO:0007669"/>
    <property type="project" value="UniProtKB-KW"/>
</dbReference>
<feature type="domain" description="CENP-V/GFA" evidence="5">
    <location>
        <begin position="7"/>
        <end position="120"/>
    </location>
</feature>
<dbReference type="PANTHER" id="PTHR33337">
    <property type="entry name" value="GFA DOMAIN-CONTAINING PROTEIN"/>
    <property type="match status" value="1"/>
</dbReference>
<reference evidence="6" key="1">
    <citation type="submission" date="2021-08" db="EMBL/GenBank/DDBJ databases">
        <title>Hoeflea bacterium WL0058 sp. nov., isolated from the sediment.</title>
        <authorList>
            <person name="Wang L."/>
            <person name="Zhang D."/>
        </authorList>
    </citation>
    <scope>NUCLEOTIDE SEQUENCE</scope>
    <source>
        <strain evidence="6">WL0058</strain>
    </source>
</reference>
<dbReference type="PANTHER" id="PTHR33337:SF40">
    <property type="entry name" value="CENP-V_GFA DOMAIN-CONTAINING PROTEIN-RELATED"/>
    <property type="match status" value="1"/>
</dbReference>
<accession>A0AAE2ZL88</accession>
<comment type="similarity">
    <text evidence="1">Belongs to the Gfa family.</text>
</comment>
<dbReference type="Pfam" id="PF04828">
    <property type="entry name" value="GFA"/>
    <property type="match status" value="1"/>
</dbReference>
<proteinExistence type="inferred from homology"/>
<evidence type="ECO:0000313" key="6">
    <source>
        <dbReference type="EMBL" id="MBW8636565.1"/>
    </source>
</evidence>
<organism evidence="6 7">
    <name type="scientific">Flavimaribacter sediminis</name>
    <dbReference type="NCBI Taxonomy" id="2865987"/>
    <lineage>
        <taxon>Bacteria</taxon>
        <taxon>Pseudomonadati</taxon>
        <taxon>Pseudomonadota</taxon>
        <taxon>Alphaproteobacteria</taxon>
        <taxon>Hyphomicrobiales</taxon>
        <taxon>Rhizobiaceae</taxon>
        <taxon>Flavimaribacter</taxon>
    </lineage>
</organism>
<evidence type="ECO:0000256" key="4">
    <source>
        <dbReference type="ARBA" id="ARBA00023239"/>
    </source>
</evidence>
<sequence length="144" mass="15741">MGAQQSLKGRCLCGSVQFTAAPRSHDMSACHCVMCRRWSAGPFLAVDCGDTVRYVSDDGLAFYKSSEWGERGFCRHCGTSLIWKMQGRPECHVSTQAFDDAAGFTLTSEIFVDEKPEGYAFAGDIEKMTGAEVIAAFMKEQEGA</sequence>
<keyword evidence="3" id="KW-0862">Zinc</keyword>
<evidence type="ECO:0000256" key="2">
    <source>
        <dbReference type="ARBA" id="ARBA00022723"/>
    </source>
</evidence>
<dbReference type="Gene3D" id="3.90.1590.10">
    <property type="entry name" value="glutathione-dependent formaldehyde- activating enzyme (gfa)"/>
    <property type="match status" value="1"/>
</dbReference>
<dbReference type="InterPro" id="IPR011057">
    <property type="entry name" value="Mss4-like_sf"/>
</dbReference>
<dbReference type="InterPro" id="IPR006913">
    <property type="entry name" value="CENP-V/GFA"/>
</dbReference>
<dbReference type="SUPFAM" id="SSF51316">
    <property type="entry name" value="Mss4-like"/>
    <property type="match status" value="1"/>
</dbReference>
<evidence type="ECO:0000256" key="3">
    <source>
        <dbReference type="ARBA" id="ARBA00022833"/>
    </source>
</evidence>
<gene>
    <name evidence="6" type="ORF">K1W69_05130</name>
</gene>
<dbReference type="GO" id="GO:0016846">
    <property type="term" value="F:carbon-sulfur lyase activity"/>
    <property type="evidence" value="ECO:0007669"/>
    <property type="project" value="InterPro"/>
</dbReference>
<dbReference type="PROSITE" id="PS51891">
    <property type="entry name" value="CENP_V_GFA"/>
    <property type="match status" value="1"/>
</dbReference>
<keyword evidence="4" id="KW-0456">Lyase</keyword>
<keyword evidence="2" id="KW-0479">Metal-binding</keyword>
<dbReference type="EMBL" id="JAICBX010000001">
    <property type="protein sequence ID" value="MBW8636565.1"/>
    <property type="molecule type" value="Genomic_DNA"/>
</dbReference>